<dbReference type="PANTHER" id="PTHR46268">
    <property type="entry name" value="STRESS RESPONSE PROTEIN NHAX"/>
    <property type="match status" value="1"/>
</dbReference>
<dbReference type="CDD" id="cd00293">
    <property type="entry name" value="USP-like"/>
    <property type="match status" value="1"/>
</dbReference>
<reference evidence="3 4" key="1">
    <citation type="journal article" date="2011" name="J. Bacteriol.">
        <title>Complete genome sequence of Algoriphagus sp. PR1, bacterial prey of a colony-forming choanoflagellate.</title>
        <authorList>
            <person name="Alegado R.A."/>
            <person name="Ferriera S."/>
            <person name="Nusbaum C."/>
            <person name="Young S.K."/>
            <person name="Zeng Q."/>
            <person name="Imamovic A."/>
            <person name="Fairclough S.R."/>
            <person name="King N."/>
        </authorList>
    </citation>
    <scope>NUCLEOTIDE SEQUENCE [LARGE SCALE GENOMIC DNA]</scope>
    <source>
        <strain evidence="3 4">PR1</strain>
    </source>
</reference>
<feature type="domain" description="UspA" evidence="2">
    <location>
        <begin position="2"/>
        <end position="134"/>
    </location>
</feature>
<dbReference type="HOGENOM" id="CLU_049301_2_4_10"/>
<dbReference type="InterPro" id="IPR006015">
    <property type="entry name" value="Universal_stress_UspA"/>
</dbReference>
<dbReference type="InterPro" id="IPR014729">
    <property type="entry name" value="Rossmann-like_a/b/a_fold"/>
</dbReference>
<dbReference type="Gene3D" id="3.40.50.620">
    <property type="entry name" value="HUPs"/>
    <property type="match status" value="2"/>
</dbReference>
<dbReference type="InterPro" id="IPR006016">
    <property type="entry name" value="UspA"/>
</dbReference>
<gene>
    <name evidence="3" type="ORF">ALPR1_14189</name>
</gene>
<accession>A3I328</accession>
<evidence type="ECO:0000313" key="3">
    <source>
        <dbReference type="EMBL" id="EAZ79227.1"/>
    </source>
</evidence>
<dbReference type="AlphaFoldDB" id="A3I328"/>
<dbReference type="PRINTS" id="PR01438">
    <property type="entry name" value="UNVRSLSTRESS"/>
</dbReference>
<comment type="caution">
    <text evidence="3">The sequence shown here is derived from an EMBL/GenBank/DDBJ whole genome shotgun (WGS) entry which is preliminary data.</text>
</comment>
<evidence type="ECO:0000259" key="2">
    <source>
        <dbReference type="Pfam" id="PF00582"/>
    </source>
</evidence>
<evidence type="ECO:0000313" key="4">
    <source>
        <dbReference type="Proteomes" id="UP000003919"/>
    </source>
</evidence>
<dbReference type="Proteomes" id="UP000003919">
    <property type="component" value="Unassembled WGS sequence"/>
</dbReference>
<proteinExistence type="inferred from homology"/>
<dbReference type="PANTHER" id="PTHR46268:SF6">
    <property type="entry name" value="UNIVERSAL STRESS PROTEIN UP12"/>
    <property type="match status" value="1"/>
</dbReference>
<dbReference type="OrthoDB" id="9788959at2"/>
<dbReference type="RefSeq" id="WP_008201468.1">
    <property type="nucleotide sequence ID" value="NZ_CM001023.1"/>
</dbReference>
<sequence>MKILIPMDFSENSRKTLEFAISLSRTKATTITLIHVIEVIYDFAAQSAIAIEGMHRDADQYFQKFISTFKEPGIKLEYILKEGTVSIMTAKIAEELSVDLIIMGTHGASGVERSMMGTNAVEVIKSSEVPVLLFPEKAQISGIQKMSLAIELNDHEEPFINNIIQLSKTWNLKLDLIHVQQNRSFTEELALLGLERFLEINHPELEPKVNTIKAEKVEEGIGSFLKENPNTILVMCHRHHSFWEQIMSKSKSIEIAYHPSVPLLVMI</sequence>
<organism evidence="3 4">
    <name type="scientific">Algoriphagus machipongonensis</name>
    <dbReference type="NCBI Taxonomy" id="388413"/>
    <lineage>
        <taxon>Bacteria</taxon>
        <taxon>Pseudomonadati</taxon>
        <taxon>Bacteroidota</taxon>
        <taxon>Cytophagia</taxon>
        <taxon>Cytophagales</taxon>
        <taxon>Cyclobacteriaceae</taxon>
        <taxon>Algoriphagus</taxon>
    </lineage>
</organism>
<dbReference type="EMBL" id="AAXU02000001">
    <property type="protein sequence ID" value="EAZ79227.1"/>
    <property type="molecule type" value="Genomic_DNA"/>
</dbReference>
<comment type="similarity">
    <text evidence="1">Belongs to the universal stress protein A family.</text>
</comment>
<protein>
    <submittedName>
        <fullName evidence="3">Universal stress protein</fullName>
    </submittedName>
</protein>
<name>A3I328_9BACT</name>
<evidence type="ECO:0000256" key="1">
    <source>
        <dbReference type="ARBA" id="ARBA00008791"/>
    </source>
</evidence>
<keyword evidence="4" id="KW-1185">Reference proteome</keyword>
<dbReference type="eggNOG" id="COG0589">
    <property type="taxonomic scope" value="Bacteria"/>
</dbReference>
<dbReference type="SUPFAM" id="SSF52402">
    <property type="entry name" value="Adenine nucleotide alpha hydrolases-like"/>
    <property type="match status" value="2"/>
</dbReference>
<dbReference type="Pfam" id="PF00582">
    <property type="entry name" value="Usp"/>
    <property type="match status" value="1"/>
</dbReference>